<dbReference type="eggNOG" id="ENOG502SFH4">
    <property type="taxonomic scope" value="Eukaryota"/>
</dbReference>
<organism evidence="2 3">
    <name type="scientific">Sphaerulina musiva (strain SO2202)</name>
    <name type="common">Poplar stem canker fungus</name>
    <name type="synonym">Septoria musiva</name>
    <dbReference type="NCBI Taxonomy" id="692275"/>
    <lineage>
        <taxon>Eukaryota</taxon>
        <taxon>Fungi</taxon>
        <taxon>Dikarya</taxon>
        <taxon>Ascomycota</taxon>
        <taxon>Pezizomycotina</taxon>
        <taxon>Dothideomycetes</taxon>
        <taxon>Dothideomycetidae</taxon>
        <taxon>Mycosphaerellales</taxon>
        <taxon>Mycosphaerellaceae</taxon>
        <taxon>Sphaerulina</taxon>
    </lineage>
</organism>
<feature type="compositionally biased region" description="Low complexity" evidence="1">
    <location>
        <begin position="130"/>
        <end position="148"/>
    </location>
</feature>
<evidence type="ECO:0000256" key="1">
    <source>
        <dbReference type="SAM" id="MobiDB-lite"/>
    </source>
</evidence>
<feature type="compositionally biased region" description="Polar residues" evidence="1">
    <location>
        <begin position="26"/>
        <end position="36"/>
    </location>
</feature>
<dbReference type="OrthoDB" id="5405654at2759"/>
<dbReference type="GeneID" id="27903813"/>
<dbReference type="HOGENOM" id="CLU_042426_1_0_1"/>
<feature type="region of interest" description="Disordered" evidence="1">
    <location>
        <begin position="78"/>
        <end position="228"/>
    </location>
</feature>
<dbReference type="OMA" id="TPMSATY"/>
<feature type="compositionally biased region" description="Low complexity" evidence="1">
    <location>
        <begin position="1"/>
        <end position="13"/>
    </location>
</feature>
<dbReference type="PANTHER" id="PTHR42053:SF1">
    <property type="match status" value="1"/>
</dbReference>
<gene>
    <name evidence="2" type="ORF">SEPMUDRAFT_151217</name>
</gene>
<accession>M3CCT2</accession>
<dbReference type="Proteomes" id="UP000016931">
    <property type="component" value="Unassembled WGS sequence"/>
</dbReference>
<dbReference type="STRING" id="692275.M3CCT2"/>
<dbReference type="AlphaFoldDB" id="M3CCT2"/>
<name>M3CCT2_SPHMS</name>
<dbReference type="RefSeq" id="XP_016758343.1">
    <property type="nucleotide sequence ID" value="XM_016906676.1"/>
</dbReference>
<proteinExistence type="predicted"/>
<feature type="compositionally biased region" description="Basic and acidic residues" evidence="1">
    <location>
        <begin position="93"/>
        <end position="103"/>
    </location>
</feature>
<evidence type="ECO:0000313" key="3">
    <source>
        <dbReference type="Proteomes" id="UP000016931"/>
    </source>
</evidence>
<feature type="compositionally biased region" description="Basic and acidic residues" evidence="1">
    <location>
        <begin position="274"/>
        <end position="286"/>
    </location>
</feature>
<dbReference type="EMBL" id="KB456268">
    <property type="protein sequence ID" value="EMF10222.1"/>
    <property type="molecule type" value="Genomic_DNA"/>
</dbReference>
<feature type="compositionally biased region" description="Low complexity" evidence="1">
    <location>
        <begin position="290"/>
        <end position="299"/>
    </location>
</feature>
<dbReference type="PANTHER" id="PTHR42053">
    <property type="match status" value="1"/>
</dbReference>
<feature type="region of interest" description="Disordered" evidence="1">
    <location>
        <begin position="1"/>
        <end position="57"/>
    </location>
</feature>
<feature type="compositionally biased region" description="Polar residues" evidence="1">
    <location>
        <begin position="182"/>
        <end position="203"/>
    </location>
</feature>
<protein>
    <submittedName>
        <fullName evidence="2">Uncharacterized protein</fullName>
    </submittedName>
</protein>
<feature type="compositionally biased region" description="Polar residues" evidence="1">
    <location>
        <begin position="111"/>
        <end position="129"/>
    </location>
</feature>
<sequence length="299" mass="31407">MATASSSATMAAAGFDKRPARLDTASLPTPGSSTFPSELPSPMVSTPAFTKRDEALRTPITPPSAYLDFLKNYTPAIQSPASSTSAKCGFSDKTFDRSLDKSGSEIPGPKSSVSPPTSQPTLSRNTSCDSSTSELSAVASSSAASVCSKRPESPRVIIPPSPFVKPAPRSAGTPRRLHIPTSCFSPSLASAQSVPSPYSSTPLSAAPWNATFSPREPPADIGGPSGKVHVRHVVTRTVTYCRTPLDPAPKGKRRKIEADDDVSSSKAWSEDPNPEIKQERISKIDEESSSEASENASDA</sequence>
<reference evidence="2 3" key="1">
    <citation type="journal article" date="2012" name="PLoS Pathog.">
        <title>Diverse lifestyles and strategies of plant pathogenesis encoded in the genomes of eighteen Dothideomycetes fungi.</title>
        <authorList>
            <person name="Ohm R.A."/>
            <person name="Feau N."/>
            <person name="Henrissat B."/>
            <person name="Schoch C.L."/>
            <person name="Horwitz B.A."/>
            <person name="Barry K.W."/>
            <person name="Condon B.J."/>
            <person name="Copeland A.C."/>
            <person name="Dhillon B."/>
            <person name="Glaser F."/>
            <person name="Hesse C.N."/>
            <person name="Kosti I."/>
            <person name="LaButti K."/>
            <person name="Lindquist E.A."/>
            <person name="Lucas S."/>
            <person name="Salamov A.A."/>
            <person name="Bradshaw R.E."/>
            <person name="Ciuffetti L."/>
            <person name="Hamelin R.C."/>
            <person name="Kema G.H.J."/>
            <person name="Lawrence C."/>
            <person name="Scott J.A."/>
            <person name="Spatafora J.W."/>
            <person name="Turgeon B.G."/>
            <person name="de Wit P.J.G.M."/>
            <person name="Zhong S."/>
            <person name="Goodwin S.B."/>
            <person name="Grigoriev I.V."/>
        </authorList>
    </citation>
    <scope>NUCLEOTIDE SEQUENCE [LARGE SCALE GENOMIC DNA]</scope>
    <source>
        <strain evidence="2 3">SO2202</strain>
    </source>
</reference>
<feature type="region of interest" description="Disordered" evidence="1">
    <location>
        <begin position="240"/>
        <end position="299"/>
    </location>
</feature>
<keyword evidence="3" id="KW-1185">Reference proteome</keyword>
<evidence type="ECO:0000313" key="2">
    <source>
        <dbReference type="EMBL" id="EMF10222.1"/>
    </source>
</evidence>